<feature type="compositionally biased region" description="Polar residues" evidence="2">
    <location>
        <begin position="22"/>
        <end position="40"/>
    </location>
</feature>
<keyword evidence="1" id="KW-0175">Coiled coil</keyword>
<protein>
    <submittedName>
        <fullName evidence="3">Uncharacterized protein</fullName>
    </submittedName>
</protein>
<accession>T1GR03</accession>
<feature type="coiled-coil region" evidence="1">
    <location>
        <begin position="165"/>
        <end position="192"/>
    </location>
</feature>
<reference evidence="4" key="1">
    <citation type="submission" date="2013-02" db="EMBL/GenBank/DDBJ databases">
        <authorList>
            <person name="Hughes D."/>
        </authorList>
    </citation>
    <scope>NUCLEOTIDE SEQUENCE</scope>
    <source>
        <strain>Durham</strain>
        <strain evidence="4">NC isolate 2 -- Noor lab</strain>
    </source>
</reference>
<feature type="compositionally biased region" description="Low complexity" evidence="2">
    <location>
        <begin position="68"/>
        <end position="78"/>
    </location>
</feature>
<evidence type="ECO:0000313" key="4">
    <source>
        <dbReference type="Proteomes" id="UP000015102"/>
    </source>
</evidence>
<reference evidence="3" key="2">
    <citation type="submission" date="2015-06" db="UniProtKB">
        <authorList>
            <consortium name="EnsemblMetazoa"/>
        </authorList>
    </citation>
    <scope>IDENTIFICATION</scope>
</reference>
<dbReference type="HOGENOM" id="CLU_938680_0_0_1"/>
<keyword evidence="4" id="KW-1185">Reference proteome</keyword>
<evidence type="ECO:0000313" key="3">
    <source>
        <dbReference type="EnsemblMetazoa" id="MESCA006071-PA"/>
    </source>
</evidence>
<organism evidence="3 4">
    <name type="scientific">Megaselia scalaris</name>
    <name type="common">Humpbacked fly</name>
    <name type="synonym">Phora scalaris</name>
    <dbReference type="NCBI Taxonomy" id="36166"/>
    <lineage>
        <taxon>Eukaryota</taxon>
        <taxon>Metazoa</taxon>
        <taxon>Ecdysozoa</taxon>
        <taxon>Arthropoda</taxon>
        <taxon>Hexapoda</taxon>
        <taxon>Insecta</taxon>
        <taxon>Pterygota</taxon>
        <taxon>Neoptera</taxon>
        <taxon>Endopterygota</taxon>
        <taxon>Diptera</taxon>
        <taxon>Brachycera</taxon>
        <taxon>Muscomorpha</taxon>
        <taxon>Platypezoidea</taxon>
        <taxon>Phoridae</taxon>
        <taxon>Megaseliini</taxon>
        <taxon>Megaselia</taxon>
    </lineage>
</organism>
<dbReference type="EnsemblMetazoa" id="MESCA006071-RA">
    <property type="protein sequence ID" value="MESCA006071-PA"/>
    <property type="gene ID" value="MESCA006071"/>
</dbReference>
<evidence type="ECO:0000256" key="1">
    <source>
        <dbReference type="SAM" id="Coils"/>
    </source>
</evidence>
<dbReference type="Proteomes" id="UP000015102">
    <property type="component" value="Unassembled WGS sequence"/>
</dbReference>
<evidence type="ECO:0000256" key="2">
    <source>
        <dbReference type="SAM" id="MobiDB-lite"/>
    </source>
</evidence>
<dbReference type="EMBL" id="CAQQ02394380">
    <property type="status" value="NOT_ANNOTATED_CDS"/>
    <property type="molecule type" value="Genomic_DNA"/>
</dbReference>
<proteinExistence type="predicted"/>
<sequence>TSCGTTKSIKSDGKPTVEPKYTTPTYSSNLRKVTTPQQQPLEEKPLSRSCSTNVSKQIIVKLEKSQSKKSCSSVSQKSGSEDKFPYINSSLKSGSDKKFNNCSYSFQAPNKTSESRTKNLEFTQHSLTKEPRAQTTNCSYQSEIQKPRKYKITKNDIVNMTTDGSSYYEQRLKTLEEKIQKHRQDIKAFCGENSKLRSKSVHHPVANDLTTSTSNNKSIRTKSSAFLQQKSKDIHPSQATTSFLNIKVVKASLPQNTCKYSNSDHHHYHSHHNGNCEMKRSQMHFPVRTNGLLKQTS</sequence>
<feature type="region of interest" description="Disordered" evidence="2">
    <location>
        <begin position="64"/>
        <end position="86"/>
    </location>
</feature>
<dbReference type="AlphaFoldDB" id="T1GR03"/>
<feature type="region of interest" description="Disordered" evidence="2">
    <location>
        <begin position="1"/>
        <end position="52"/>
    </location>
</feature>
<name>T1GR03_MEGSC</name>